<dbReference type="AlphaFoldDB" id="A0A0T9Q228"/>
<reference evidence="1" key="3">
    <citation type="submission" date="2015-03" db="EMBL/GenBank/DDBJ databases">
        <authorList>
            <person name="Murphy D."/>
        </authorList>
    </citation>
    <scope>NUCLEOTIDE SEQUENCE [LARGE SCALE GENOMIC DNA]</scope>
    <source>
        <strain evidence="1">A125KOH2</strain>
    </source>
</reference>
<dbReference type="Proteomes" id="UP000045840">
    <property type="component" value="Unassembled WGS sequence"/>
</dbReference>
<sequence>MLNDFSRITLSLLPTMPPVAVKKKQDLPVSLINPAYLLIGTVTNSGDSIHWLKADIEPKNLALQVGGQQENPDELT</sequence>
<name>A0A0T9Q228_9GAMM</name>
<evidence type="ECO:0000313" key="3">
    <source>
        <dbReference type="Proteomes" id="UP000044625"/>
    </source>
</evidence>
<evidence type="ECO:0000313" key="1">
    <source>
        <dbReference type="EMBL" id="CNH92432.1"/>
    </source>
</evidence>
<reference evidence="4" key="2">
    <citation type="submission" date="2015-03" db="EMBL/GenBank/DDBJ databases">
        <authorList>
            <consortium name="Pathogen Informatics"/>
        </authorList>
    </citation>
    <scope>NUCLEOTIDE SEQUENCE [LARGE SCALE GENOMIC DNA]</scope>
    <source>
        <strain evidence="4">A125KOH2</strain>
    </source>
</reference>
<protein>
    <submittedName>
        <fullName evidence="1">Uncharacterized protein</fullName>
    </submittedName>
</protein>
<keyword evidence="3" id="KW-1185">Reference proteome</keyword>
<evidence type="ECO:0000313" key="2">
    <source>
        <dbReference type="EMBL" id="CRY68571.1"/>
    </source>
</evidence>
<dbReference type="STRING" id="1288385.ERS137968_03687"/>
<gene>
    <name evidence="1" type="ORF">ERS008529_02478</name>
    <name evidence="2" type="ORF">ERS137968_03687</name>
</gene>
<accession>A0A0T9Q228</accession>
<proteinExistence type="predicted"/>
<dbReference type="EMBL" id="CWJL01000022">
    <property type="protein sequence ID" value="CRY68571.1"/>
    <property type="molecule type" value="Genomic_DNA"/>
</dbReference>
<reference evidence="2 3" key="1">
    <citation type="submission" date="2015-03" db="EMBL/GenBank/DDBJ databases">
        <authorList>
            <consortium name="Pathogen Informatics"/>
            <person name="Murphy D."/>
        </authorList>
    </citation>
    <scope>NUCLEOTIDE SEQUENCE [LARGE SCALE GENOMIC DNA]</scope>
    <source>
        <strain evidence="2">Type strain: CIP110230</strain>
        <strain evidence="3">type strain: CIP110230</strain>
    </source>
</reference>
<evidence type="ECO:0000313" key="4">
    <source>
        <dbReference type="Proteomes" id="UP000045840"/>
    </source>
</evidence>
<dbReference type="RefSeq" id="WP_049613530.1">
    <property type="nucleotide sequence ID" value="NZ_CAWMMU010000022.1"/>
</dbReference>
<dbReference type="EMBL" id="CQAZ01000021">
    <property type="protein sequence ID" value="CNH92432.1"/>
    <property type="molecule type" value="Genomic_DNA"/>
</dbReference>
<organism evidence="1 4">
    <name type="scientific">Yersinia pekkanenii</name>
    <dbReference type="NCBI Taxonomy" id="1288385"/>
    <lineage>
        <taxon>Bacteria</taxon>
        <taxon>Pseudomonadati</taxon>
        <taxon>Pseudomonadota</taxon>
        <taxon>Gammaproteobacteria</taxon>
        <taxon>Enterobacterales</taxon>
        <taxon>Yersiniaceae</taxon>
        <taxon>Yersinia</taxon>
    </lineage>
</organism>
<dbReference type="Proteomes" id="UP000044625">
    <property type="component" value="Unassembled WGS sequence"/>
</dbReference>